<evidence type="ECO:0000313" key="3">
    <source>
        <dbReference type="EMBL" id="MFB9056894.1"/>
    </source>
</evidence>
<dbReference type="InterPro" id="IPR012341">
    <property type="entry name" value="6hp_glycosidase-like_sf"/>
</dbReference>
<dbReference type="PROSITE" id="PS51257">
    <property type="entry name" value="PROKAR_LIPOPROTEIN"/>
    <property type="match status" value="1"/>
</dbReference>
<sequence length="405" mass="46507">MKTQTLILLLLMIGLFSSCKEGDKTQKEFTSNVIDIAAKQYEVLYDSIQAKKGEKFYIPRAIKDGNIKYAQAYDWTSGFYAGSLWYLFKLTKDDKWKDRAMDYTTRLDSVQYYTGNHDIGFMMEASFGNAMKLYPSAQYDSVIVQSAKSLMTRFRPKAGIIQSWEPIVHFKEGMWECPVIIDNMMNLELLFHATKITGDSIYRNTAITHADNTIKNHFRSDYSSYHVVDYDVETGKVFKRTTHQGLSDESAWSRGQAWGLYGYTAMYRETKDKKYLNQAIKIADFIENHPNMPEDLVPYWDFDAEVTPTTKRDASAAAIIASALLELQEYVSKEDADRYMNWAKQTLKSLESPAYLATDGTNKGFILKHSVGTLLYGVEVDSPLNYADYYFLEALDRLRMLEGNI</sequence>
<evidence type="ECO:0000256" key="2">
    <source>
        <dbReference type="ARBA" id="ARBA00038358"/>
    </source>
</evidence>
<dbReference type="InterPro" id="IPR052369">
    <property type="entry name" value="UG_Glycosaminoglycan_Hydrolase"/>
</dbReference>
<gene>
    <name evidence="3" type="ORF">ACFFU9_09085</name>
</gene>
<evidence type="ECO:0000256" key="1">
    <source>
        <dbReference type="ARBA" id="ARBA00022801"/>
    </source>
</evidence>
<protein>
    <submittedName>
        <fullName evidence="3">Glycoside hydrolase family 88 protein</fullName>
    </submittedName>
</protein>
<comment type="similarity">
    <text evidence="2">Belongs to the glycosyl hydrolase 88 family.</text>
</comment>
<organism evidence="3 4">
    <name type="scientific">Mariniflexile ostreae</name>
    <dbReference type="NCBI Taxonomy" id="1520892"/>
    <lineage>
        <taxon>Bacteria</taxon>
        <taxon>Pseudomonadati</taxon>
        <taxon>Bacteroidota</taxon>
        <taxon>Flavobacteriia</taxon>
        <taxon>Flavobacteriales</taxon>
        <taxon>Flavobacteriaceae</taxon>
        <taxon>Mariniflexile</taxon>
    </lineage>
</organism>
<dbReference type="Proteomes" id="UP001589585">
    <property type="component" value="Unassembled WGS sequence"/>
</dbReference>
<comment type="caution">
    <text evidence="3">The sequence shown here is derived from an EMBL/GenBank/DDBJ whole genome shotgun (WGS) entry which is preliminary data.</text>
</comment>
<dbReference type="PANTHER" id="PTHR36845:SF1">
    <property type="entry name" value="HYDROLASE, PUTATIVE (AFU_ORTHOLOGUE AFUA_7G05090)-RELATED"/>
    <property type="match status" value="1"/>
</dbReference>
<dbReference type="InterPro" id="IPR008928">
    <property type="entry name" value="6-hairpin_glycosidase_sf"/>
</dbReference>
<keyword evidence="1 3" id="KW-0378">Hydrolase</keyword>
<dbReference type="SUPFAM" id="SSF48208">
    <property type="entry name" value="Six-hairpin glycosidases"/>
    <property type="match status" value="1"/>
</dbReference>
<dbReference type="RefSeq" id="WP_379861106.1">
    <property type="nucleotide sequence ID" value="NZ_JBHMFC010000034.1"/>
</dbReference>
<reference evidence="3 4" key="1">
    <citation type="submission" date="2024-09" db="EMBL/GenBank/DDBJ databases">
        <authorList>
            <person name="Sun Q."/>
            <person name="Mori K."/>
        </authorList>
    </citation>
    <scope>NUCLEOTIDE SEQUENCE [LARGE SCALE GENOMIC DNA]</scope>
    <source>
        <strain evidence="3 4">CECT 8622</strain>
    </source>
</reference>
<dbReference type="Pfam" id="PF07470">
    <property type="entry name" value="Glyco_hydro_88"/>
    <property type="match status" value="1"/>
</dbReference>
<dbReference type="InterPro" id="IPR010905">
    <property type="entry name" value="Glyco_hydro_88"/>
</dbReference>
<dbReference type="EMBL" id="JBHMFC010000034">
    <property type="protein sequence ID" value="MFB9056894.1"/>
    <property type="molecule type" value="Genomic_DNA"/>
</dbReference>
<dbReference type="PANTHER" id="PTHR36845">
    <property type="entry name" value="HYDROLASE, PUTATIVE (AFU_ORTHOLOGUE AFUA_7G05090)-RELATED"/>
    <property type="match status" value="1"/>
</dbReference>
<accession>A0ABV5FBX7</accession>
<dbReference type="GO" id="GO:0016787">
    <property type="term" value="F:hydrolase activity"/>
    <property type="evidence" value="ECO:0007669"/>
    <property type="project" value="UniProtKB-KW"/>
</dbReference>
<dbReference type="Gene3D" id="1.50.10.10">
    <property type="match status" value="1"/>
</dbReference>
<proteinExistence type="inferred from homology"/>
<evidence type="ECO:0000313" key="4">
    <source>
        <dbReference type="Proteomes" id="UP001589585"/>
    </source>
</evidence>
<keyword evidence="4" id="KW-1185">Reference proteome</keyword>
<name>A0ABV5FBX7_9FLAO</name>